<dbReference type="PROSITE" id="PS51257">
    <property type="entry name" value="PROKAR_LIPOPROTEIN"/>
    <property type="match status" value="1"/>
</dbReference>
<dbReference type="InterPro" id="IPR004872">
    <property type="entry name" value="Lipoprotein_NlpA"/>
</dbReference>
<organism evidence="6">
    <name type="scientific">termite gut metagenome</name>
    <dbReference type="NCBI Taxonomy" id="433724"/>
    <lineage>
        <taxon>unclassified sequences</taxon>
        <taxon>metagenomes</taxon>
        <taxon>organismal metagenomes</taxon>
    </lineage>
</organism>
<evidence type="ECO:0000256" key="3">
    <source>
        <dbReference type="ARBA" id="ARBA00023136"/>
    </source>
</evidence>
<evidence type="ECO:0000256" key="5">
    <source>
        <dbReference type="ARBA" id="ARBA00023288"/>
    </source>
</evidence>
<dbReference type="PANTHER" id="PTHR30429:SF0">
    <property type="entry name" value="METHIONINE-BINDING LIPOPROTEIN METQ"/>
    <property type="match status" value="1"/>
</dbReference>
<gene>
    <name evidence="6" type="ORF">EZS27_017771</name>
</gene>
<evidence type="ECO:0000256" key="2">
    <source>
        <dbReference type="ARBA" id="ARBA00022729"/>
    </source>
</evidence>
<proteinExistence type="predicted"/>
<dbReference type="Gene3D" id="3.40.190.10">
    <property type="entry name" value="Periplasmic binding protein-like II"/>
    <property type="match status" value="2"/>
</dbReference>
<reference evidence="6" key="1">
    <citation type="submission" date="2019-03" db="EMBL/GenBank/DDBJ databases">
        <title>Single cell metagenomics reveals metabolic interactions within the superorganism composed of flagellate Streblomastix strix and complex community of Bacteroidetes bacteria on its surface.</title>
        <authorList>
            <person name="Treitli S.C."/>
            <person name="Kolisko M."/>
            <person name="Husnik F."/>
            <person name="Keeling P."/>
            <person name="Hampl V."/>
        </authorList>
    </citation>
    <scope>NUCLEOTIDE SEQUENCE</scope>
    <source>
        <strain evidence="6">STM</strain>
    </source>
</reference>
<dbReference type="EMBL" id="SNRY01001062">
    <property type="protein sequence ID" value="KAA6333866.1"/>
    <property type="molecule type" value="Genomic_DNA"/>
</dbReference>
<dbReference type="SUPFAM" id="SSF53850">
    <property type="entry name" value="Periplasmic binding protein-like II"/>
    <property type="match status" value="1"/>
</dbReference>
<dbReference type="GO" id="GO:0016020">
    <property type="term" value="C:membrane"/>
    <property type="evidence" value="ECO:0007669"/>
    <property type="project" value="UniProtKB-SubCell"/>
</dbReference>
<evidence type="ECO:0000256" key="1">
    <source>
        <dbReference type="ARBA" id="ARBA00004635"/>
    </source>
</evidence>
<keyword evidence="5 6" id="KW-0449">Lipoprotein</keyword>
<comment type="caution">
    <text evidence="6">The sequence shown here is derived from an EMBL/GenBank/DDBJ whole genome shotgun (WGS) entry which is preliminary data.</text>
</comment>
<dbReference type="AlphaFoldDB" id="A0A5J4RIB3"/>
<dbReference type="Pfam" id="PF03180">
    <property type="entry name" value="Lipoprotein_9"/>
    <property type="match status" value="1"/>
</dbReference>
<sequence>MERGGLYIIALLSILLSALYACSSRPKAQNEEEKDKKTITIAVTKKPTYPDMITYAIKPILEKKGYTLKLQELDESQLSINALIDGEIDMIIAGHEAAYNFMYKRTGWKVATLIKVPSAHMGIFSTNLKARNIEELKKELKKGDVVAMPDDPSNLPRSLILLENLGFLKLKEGIDKMEAIEKDIVENYYGLDFKVLSAVQIPRNLGNIAFGVIFGDDADLLGILDSAIIREVNMDERFLILFGVKPENVDTPWAKDFVEAVQSEEFKNVIEDPQYRFHKFYRPGWYIDKWGIKN</sequence>
<keyword evidence="2" id="KW-0732">Signal</keyword>
<dbReference type="PANTHER" id="PTHR30429">
    <property type="entry name" value="D-METHIONINE-BINDING LIPOPROTEIN METQ"/>
    <property type="match status" value="1"/>
</dbReference>
<evidence type="ECO:0000256" key="4">
    <source>
        <dbReference type="ARBA" id="ARBA00023139"/>
    </source>
</evidence>
<protein>
    <submittedName>
        <fullName evidence="6">D-methionine-binding lipoprotein MetQ</fullName>
    </submittedName>
</protein>
<name>A0A5J4RIB3_9ZZZZ</name>
<accession>A0A5J4RIB3</accession>
<comment type="subcellular location">
    <subcellularLocation>
        <location evidence="1">Membrane</location>
        <topology evidence="1">Lipid-anchor</topology>
    </subcellularLocation>
</comment>
<evidence type="ECO:0000313" key="6">
    <source>
        <dbReference type="EMBL" id="KAA6333866.1"/>
    </source>
</evidence>
<keyword evidence="4" id="KW-0564">Palmitate</keyword>
<keyword evidence="3" id="KW-0472">Membrane</keyword>